<dbReference type="KEGG" id="lpse:FGL85_03475"/>
<dbReference type="InterPro" id="IPR039424">
    <property type="entry name" value="SBP_5"/>
</dbReference>
<reference evidence="4 7" key="2">
    <citation type="submission" date="2023-02" db="EMBL/GenBank/DDBJ databases">
        <title>Antimicrobial susceptibility testing and tentative epidemiological cut-off values for Lactobacillaceae family species intended for ingestion.</title>
        <authorList>
            <person name="Noehr-Meldgaard K."/>
            <person name="Struve C."/>
            <person name="Ingmer H."/>
            <person name="Koza A."/>
            <person name="Al-Nakeeb K."/>
            <person name="Agersoe Y."/>
        </authorList>
    </citation>
    <scope>NUCLEOTIDE SEQUENCE [LARGE SCALE GENOMIC DNA]</scope>
    <source>
        <strain evidence="4 7">DSM 20193</strain>
    </source>
</reference>
<protein>
    <submittedName>
        <fullName evidence="4">ABC transporter substrate-binding protein</fullName>
    </submittedName>
</protein>
<organism evidence="5 6">
    <name type="scientific">Leuconostoc pseudomesenteroides</name>
    <dbReference type="NCBI Taxonomy" id="33968"/>
    <lineage>
        <taxon>Bacteria</taxon>
        <taxon>Bacillati</taxon>
        <taxon>Bacillota</taxon>
        <taxon>Bacilli</taxon>
        <taxon>Lactobacillales</taxon>
        <taxon>Lactobacillaceae</taxon>
        <taxon>Leuconostoc</taxon>
    </lineage>
</organism>
<dbReference type="Pfam" id="PF00496">
    <property type="entry name" value="SBP_bac_5"/>
    <property type="match status" value="1"/>
</dbReference>
<dbReference type="Gene3D" id="3.90.76.10">
    <property type="entry name" value="Dipeptide-binding Protein, Domain 1"/>
    <property type="match status" value="1"/>
</dbReference>
<dbReference type="GO" id="GO:1904680">
    <property type="term" value="F:peptide transmembrane transporter activity"/>
    <property type="evidence" value="ECO:0007669"/>
    <property type="project" value="TreeGrafter"/>
</dbReference>
<dbReference type="Proteomes" id="UP001529201">
    <property type="component" value="Unassembled WGS sequence"/>
</dbReference>
<dbReference type="SUPFAM" id="SSF53850">
    <property type="entry name" value="Periplasmic binding protein-like II"/>
    <property type="match status" value="1"/>
</dbReference>
<keyword evidence="1" id="KW-0238">DNA-binding</keyword>
<evidence type="ECO:0000259" key="3">
    <source>
        <dbReference type="Pfam" id="PF12793"/>
    </source>
</evidence>
<dbReference type="InterPro" id="IPR025370">
    <property type="entry name" value="SgrR_HTH_N"/>
</dbReference>
<dbReference type="GO" id="GO:0015833">
    <property type="term" value="P:peptide transport"/>
    <property type="evidence" value="ECO:0007669"/>
    <property type="project" value="TreeGrafter"/>
</dbReference>
<dbReference type="Gene3D" id="3.40.190.10">
    <property type="entry name" value="Periplasmic binding protein-like II"/>
    <property type="match status" value="1"/>
</dbReference>
<evidence type="ECO:0000313" key="7">
    <source>
        <dbReference type="Proteomes" id="UP001529201"/>
    </source>
</evidence>
<feature type="domain" description="Transcriptional regulator SgrR N-terminal HTH" evidence="3">
    <location>
        <begin position="6"/>
        <end position="96"/>
    </location>
</feature>
<keyword evidence="7" id="KW-1185">Reference proteome</keyword>
<evidence type="ECO:0000313" key="6">
    <source>
        <dbReference type="Proteomes" id="UP000321296"/>
    </source>
</evidence>
<dbReference type="EMBL" id="JARGDN010000005">
    <property type="protein sequence ID" value="MDG9733673.1"/>
    <property type="molecule type" value="Genomic_DNA"/>
</dbReference>
<dbReference type="Gene3D" id="3.10.105.10">
    <property type="entry name" value="Dipeptide-binding Protein, Domain 3"/>
    <property type="match status" value="1"/>
</dbReference>
<gene>
    <name evidence="5" type="ORF">FGL85_03475</name>
    <name evidence="4" type="ORF">P1N92_06025</name>
</gene>
<dbReference type="PANTHER" id="PTHR30290">
    <property type="entry name" value="PERIPLASMIC BINDING COMPONENT OF ABC TRANSPORTER"/>
    <property type="match status" value="1"/>
</dbReference>
<name>A0A5B8SXG6_LEUPS</name>
<dbReference type="AlphaFoldDB" id="A0A5B8SXG6"/>
<dbReference type="EMBL" id="CP042383">
    <property type="protein sequence ID" value="QEA41629.1"/>
    <property type="molecule type" value="Genomic_DNA"/>
</dbReference>
<proteinExistence type="predicted"/>
<dbReference type="GO" id="GO:0003677">
    <property type="term" value="F:DNA binding"/>
    <property type="evidence" value="ECO:0007669"/>
    <property type="project" value="UniProtKB-KW"/>
</dbReference>
<evidence type="ECO:0000259" key="2">
    <source>
        <dbReference type="Pfam" id="PF00496"/>
    </source>
</evidence>
<evidence type="ECO:0000256" key="1">
    <source>
        <dbReference type="ARBA" id="ARBA00023125"/>
    </source>
</evidence>
<sequence length="577" mass="67466">MISKIYIELRLHYLKFGTIVQFRTQELADFWAVSVKQTQRRLRHFSDDGLLTYEPGRGRGHLSQIHFLNDFRVELTDTMRHAITINDTDVMFYLFQLGVPTSWLAQFRRQLTNLLGLQVQDDHKRILRQVSTRKITSLDPVNVAIHHEYELAMQLGDTLIKYDNGLQPGLAHHWTSNQSATIWTFYLRKGVQFHNGKEMTSLDVKKTFERVQQRVGDRYWQLINLVKIVPRATDVVEFYFSASEPLFARFVVDAKYIIIDCDSSIDNLHWIGTGAFEVVESTNDIFRLKAFNNYYGFRAMIDEVQYLLVDDDNIAKHLFNPEDYGNYDYIKKQRAIPGAEFVIANMNRKTIIQNVLVREALYNIIDMRYFDRHLGDIASHYNREDSIADHSKSMQQAQNLIRKSGYSGEPIVLGVLSHIKSAIDMAKGIQERAQQAGIYIEILYYSFTNDYYSDVLEQQVDLVMLADVPMNDDEFAYIEFLTSPTLLVQKMLTIDLKNDLQQMVIQFKQAPTIEQRHTIYLTIDNWLTDHFFMIYTVHAVRDVYIHQFLANGEYGNDYKNAWQMPKGHKKSTTERDM</sequence>
<dbReference type="PANTHER" id="PTHR30290:SF72">
    <property type="entry name" value="HTH-TYPE TRANSCRIPTIONAL REGULATOR SGRR"/>
    <property type="match status" value="1"/>
</dbReference>
<dbReference type="GeneID" id="64343912"/>
<evidence type="ECO:0000313" key="4">
    <source>
        <dbReference type="EMBL" id="MDG9733673.1"/>
    </source>
</evidence>
<dbReference type="RefSeq" id="WP_010292637.1">
    <property type="nucleotide sequence ID" value="NZ_CP042383.1"/>
</dbReference>
<dbReference type="Pfam" id="PF12793">
    <property type="entry name" value="SgrR_N"/>
    <property type="match status" value="1"/>
</dbReference>
<accession>A0A5B8SXG6</accession>
<dbReference type="InterPro" id="IPR000914">
    <property type="entry name" value="SBP_5_dom"/>
</dbReference>
<feature type="domain" description="Solute-binding protein family 5" evidence="2">
    <location>
        <begin position="166"/>
        <end position="484"/>
    </location>
</feature>
<dbReference type="Proteomes" id="UP000321296">
    <property type="component" value="Chromosome"/>
</dbReference>
<reference evidence="5 6" key="1">
    <citation type="submission" date="2019-06" db="EMBL/GenBank/DDBJ databases">
        <title>Genome analyses of bacteria isolated from kimchi.</title>
        <authorList>
            <person name="Lee S."/>
            <person name="Ahn S."/>
            <person name="Roh S."/>
        </authorList>
    </citation>
    <scope>NUCLEOTIDE SEQUENCE [LARGE SCALE GENOMIC DNA]</scope>
    <source>
        <strain evidence="5 6">CBA3630</strain>
    </source>
</reference>
<evidence type="ECO:0000313" key="5">
    <source>
        <dbReference type="EMBL" id="QEA41629.1"/>
    </source>
</evidence>